<dbReference type="PANTHER" id="PTHR15838:SF1">
    <property type="entry name" value="ZINC FINGER CCHC DOMAIN-CONTAINING PROTEIN 17"/>
    <property type="match status" value="1"/>
</dbReference>
<feature type="compositionally biased region" description="Basic residues" evidence="2">
    <location>
        <begin position="221"/>
        <end position="236"/>
    </location>
</feature>
<feature type="region of interest" description="Disordered" evidence="2">
    <location>
        <begin position="1"/>
        <end position="29"/>
    </location>
</feature>
<dbReference type="SUPFAM" id="SSF50249">
    <property type="entry name" value="Nucleic acid-binding proteins"/>
    <property type="match status" value="1"/>
</dbReference>
<dbReference type="PANTHER" id="PTHR15838">
    <property type="entry name" value="NUCLEOLAR PROTEIN OF 40 KDA"/>
    <property type="match status" value="1"/>
</dbReference>
<evidence type="ECO:0000256" key="1">
    <source>
        <dbReference type="PROSITE-ProRule" id="PRU00047"/>
    </source>
</evidence>
<organism evidence="5 6">
    <name type="scientific">Patella caerulea</name>
    <name type="common">Rayed Mediterranean limpet</name>
    <dbReference type="NCBI Taxonomy" id="87958"/>
    <lineage>
        <taxon>Eukaryota</taxon>
        <taxon>Metazoa</taxon>
        <taxon>Spiralia</taxon>
        <taxon>Lophotrochozoa</taxon>
        <taxon>Mollusca</taxon>
        <taxon>Gastropoda</taxon>
        <taxon>Patellogastropoda</taxon>
        <taxon>Patelloidea</taxon>
        <taxon>Patellidae</taxon>
        <taxon>Patella</taxon>
    </lineage>
</organism>
<evidence type="ECO:0000313" key="5">
    <source>
        <dbReference type="EMBL" id="KAK6191264.1"/>
    </source>
</evidence>
<keyword evidence="1" id="KW-0479">Metal-binding</keyword>
<dbReference type="GO" id="GO:0003723">
    <property type="term" value="F:RNA binding"/>
    <property type="evidence" value="ECO:0007669"/>
    <property type="project" value="TreeGrafter"/>
</dbReference>
<proteinExistence type="predicted"/>
<keyword evidence="1" id="KW-0863">Zinc-finger</keyword>
<dbReference type="PROSITE" id="PS50126">
    <property type="entry name" value="S1"/>
    <property type="match status" value="1"/>
</dbReference>
<dbReference type="SMART" id="SM00316">
    <property type="entry name" value="S1"/>
    <property type="match status" value="1"/>
</dbReference>
<feature type="compositionally biased region" description="Basic residues" evidence="2">
    <location>
        <begin position="190"/>
        <end position="209"/>
    </location>
</feature>
<dbReference type="InterPro" id="IPR001878">
    <property type="entry name" value="Znf_CCHC"/>
</dbReference>
<dbReference type="SUPFAM" id="SSF57756">
    <property type="entry name" value="Retrovirus zinc finger-like domains"/>
    <property type="match status" value="1"/>
</dbReference>
<dbReference type="Proteomes" id="UP001347796">
    <property type="component" value="Unassembled WGS sequence"/>
</dbReference>
<dbReference type="Gene3D" id="2.40.50.140">
    <property type="entry name" value="Nucleic acid-binding proteins"/>
    <property type="match status" value="1"/>
</dbReference>
<keyword evidence="1" id="KW-0862">Zinc</keyword>
<dbReference type="EMBL" id="JAZGQO010000002">
    <property type="protein sequence ID" value="KAK6191264.1"/>
    <property type="molecule type" value="Genomic_DNA"/>
</dbReference>
<reference evidence="5 6" key="1">
    <citation type="submission" date="2024-01" db="EMBL/GenBank/DDBJ databases">
        <title>The genome of the rayed Mediterranean limpet Patella caerulea (Linnaeus, 1758).</title>
        <authorList>
            <person name="Anh-Thu Weber A."/>
            <person name="Halstead-Nussloch G."/>
        </authorList>
    </citation>
    <scope>NUCLEOTIDE SEQUENCE [LARGE SCALE GENOMIC DNA]</scope>
    <source>
        <strain evidence="5">AATW-2023a</strain>
        <tissue evidence="5">Whole specimen</tissue>
    </source>
</reference>
<keyword evidence="6" id="KW-1185">Reference proteome</keyword>
<evidence type="ECO:0000256" key="2">
    <source>
        <dbReference type="SAM" id="MobiDB-lite"/>
    </source>
</evidence>
<dbReference type="AlphaFoldDB" id="A0AAN8KDB1"/>
<name>A0AAN8KDB1_PATCE</name>
<feature type="compositionally biased region" description="Basic and acidic residues" evidence="2">
    <location>
        <begin position="1"/>
        <end position="15"/>
    </location>
</feature>
<dbReference type="PROSITE" id="PS50158">
    <property type="entry name" value="ZF_CCHC"/>
    <property type="match status" value="1"/>
</dbReference>
<dbReference type="InterPro" id="IPR003029">
    <property type="entry name" value="S1_domain"/>
</dbReference>
<feature type="region of interest" description="Disordered" evidence="2">
    <location>
        <begin position="175"/>
        <end position="243"/>
    </location>
</feature>
<feature type="domain" description="S1 motif" evidence="3">
    <location>
        <begin position="32"/>
        <end position="100"/>
    </location>
</feature>
<accession>A0AAN8KDB1</accession>
<evidence type="ECO:0008006" key="7">
    <source>
        <dbReference type="Google" id="ProtNLM"/>
    </source>
</evidence>
<dbReference type="Pfam" id="PF00575">
    <property type="entry name" value="S1"/>
    <property type="match status" value="1"/>
</dbReference>
<dbReference type="InterPro" id="IPR012340">
    <property type="entry name" value="NA-bd_OB-fold"/>
</dbReference>
<dbReference type="InterPro" id="IPR036875">
    <property type="entry name" value="Znf_CCHC_sf"/>
</dbReference>
<dbReference type="GO" id="GO:0008270">
    <property type="term" value="F:zinc ion binding"/>
    <property type="evidence" value="ECO:0007669"/>
    <property type="project" value="UniProtKB-KW"/>
</dbReference>
<comment type="caution">
    <text evidence="5">The sequence shown here is derived from an EMBL/GenBank/DDBJ whole genome shotgun (WGS) entry which is preliminary data.</text>
</comment>
<protein>
    <recommendedName>
        <fullName evidence="7">Nucleolar protein of 40 kDa</fullName>
    </recommendedName>
</protein>
<dbReference type="GO" id="GO:0043489">
    <property type="term" value="P:RNA stabilization"/>
    <property type="evidence" value="ECO:0007669"/>
    <property type="project" value="TreeGrafter"/>
</dbReference>
<evidence type="ECO:0000259" key="3">
    <source>
        <dbReference type="PROSITE" id="PS50126"/>
    </source>
</evidence>
<feature type="domain" description="CCHC-type" evidence="4">
    <location>
        <begin position="145"/>
        <end position="158"/>
    </location>
</feature>
<gene>
    <name evidence="5" type="ORF">SNE40_002997</name>
</gene>
<evidence type="ECO:0000313" key="6">
    <source>
        <dbReference type="Proteomes" id="UP001347796"/>
    </source>
</evidence>
<sequence>MSKRGYERGDEEQHYERKKHRTNNPDDIPNLHTIFNGEVASVQNYGVFVKIPGSRKQGLVHKSQMSKSKIEDPSEMLSVGEMVYCKIISIENDKVALSMKMVSQTNGVDLDPNNVELSLDEKKRRQFFKKEREKIELGAVLNTTCRRCGGHGHFAQDCYVIKGNKSYDLVPEINEADTLPTSQSPQKSDTKKKKKKEKKHKKEKKKKKVSNPDSDSDNNSRHKKKKSHKKDQKRKCYSSCSEG</sequence>
<evidence type="ECO:0000259" key="4">
    <source>
        <dbReference type="PROSITE" id="PS50158"/>
    </source>
</evidence>